<organism evidence="1 2">
    <name type="scientific">Paenibacillus glycanilyticus</name>
    <dbReference type="NCBI Taxonomy" id="126569"/>
    <lineage>
        <taxon>Bacteria</taxon>
        <taxon>Bacillati</taxon>
        <taxon>Bacillota</taxon>
        <taxon>Bacilli</taxon>
        <taxon>Bacillales</taxon>
        <taxon>Paenibacillaceae</taxon>
        <taxon>Paenibacillus</taxon>
    </lineage>
</organism>
<evidence type="ECO:0000313" key="1">
    <source>
        <dbReference type="EMBL" id="GMK44338.1"/>
    </source>
</evidence>
<comment type="caution">
    <text evidence="1">The sequence shown here is derived from an EMBL/GenBank/DDBJ whole genome shotgun (WGS) entry which is preliminary data.</text>
</comment>
<dbReference type="EMBL" id="BTCL01000004">
    <property type="protein sequence ID" value="GMK44338.1"/>
    <property type="molecule type" value="Genomic_DNA"/>
</dbReference>
<accession>A0ABQ6NGX0</accession>
<sequence length="62" mass="7047">MTGNATPSELLFESGFIQRGAGEVFLVKEKLERLDKTKRVIEDSIFDNPLFVKITLIIGFHH</sequence>
<dbReference type="Proteomes" id="UP001285921">
    <property type="component" value="Unassembled WGS sequence"/>
</dbReference>
<gene>
    <name evidence="1" type="ORF">PghCCS26_14660</name>
</gene>
<protein>
    <submittedName>
        <fullName evidence="1">Uncharacterized protein</fullName>
    </submittedName>
</protein>
<name>A0ABQ6NGX0_9BACL</name>
<reference evidence="1 2" key="1">
    <citation type="submission" date="2023-05" db="EMBL/GenBank/DDBJ databases">
        <title>Draft genome of Paenibacillus sp. CCS26.</title>
        <authorList>
            <person name="Akita H."/>
            <person name="Shinto Y."/>
            <person name="Kimura Z."/>
        </authorList>
    </citation>
    <scope>NUCLEOTIDE SEQUENCE [LARGE SCALE GENOMIC DNA]</scope>
    <source>
        <strain evidence="1 2">CCS26</strain>
    </source>
</reference>
<keyword evidence="2" id="KW-1185">Reference proteome</keyword>
<proteinExistence type="predicted"/>
<evidence type="ECO:0000313" key="2">
    <source>
        <dbReference type="Proteomes" id="UP001285921"/>
    </source>
</evidence>